<protein>
    <submittedName>
        <fullName evidence="2">Glutathione S-transferase</fullName>
    </submittedName>
</protein>
<dbReference type="Gene3D" id="1.20.1050.10">
    <property type="match status" value="1"/>
</dbReference>
<dbReference type="PANTHER" id="PTHR43968">
    <property type="match status" value="1"/>
</dbReference>
<evidence type="ECO:0000313" key="3">
    <source>
        <dbReference type="Proteomes" id="UP001161094"/>
    </source>
</evidence>
<accession>A0AA42S297</accession>
<name>A0AA42S297_9BURK</name>
<dbReference type="InterPro" id="IPR004045">
    <property type="entry name" value="Glutathione_S-Trfase_N"/>
</dbReference>
<dbReference type="InterPro" id="IPR036249">
    <property type="entry name" value="Thioredoxin-like_sf"/>
</dbReference>
<dbReference type="InterPro" id="IPR050983">
    <property type="entry name" value="GST_Omega/HSP26"/>
</dbReference>
<dbReference type="Pfam" id="PF13409">
    <property type="entry name" value="GST_N_2"/>
    <property type="match status" value="1"/>
</dbReference>
<comment type="caution">
    <text evidence="2">The sequence shown here is derived from an EMBL/GenBank/DDBJ whole genome shotgun (WGS) entry which is preliminary data.</text>
</comment>
<feature type="domain" description="GST N-terminal" evidence="1">
    <location>
        <begin position="1"/>
        <end position="83"/>
    </location>
</feature>
<dbReference type="RefSeq" id="WP_279995538.1">
    <property type="nucleotide sequence ID" value="NZ_JAOCDZ010000008.1"/>
</dbReference>
<dbReference type="CDD" id="cd03205">
    <property type="entry name" value="GST_C_6"/>
    <property type="match status" value="1"/>
</dbReference>
<dbReference type="Pfam" id="PF13410">
    <property type="entry name" value="GST_C_2"/>
    <property type="match status" value="1"/>
</dbReference>
<evidence type="ECO:0000313" key="2">
    <source>
        <dbReference type="EMBL" id="MDH0736912.1"/>
    </source>
</evidence>
<dbReference type="EMBL" id="JAOCDZ010000008">
    <property type="protein sequence ID" value="MDH0736912.1"/>
    <property type="molecule type" value="Genomic_DNA"/>
</dbReference>
<dbReference type="GO" id="GO:0005737">
    <property type="term" value="C:cytoplasm"/>
    <property type="evidence" value="ECO:0007669"/>
    <property type="project" value="TreeGrafter"/>
</dbReference>
<sequence length="222" mass="24361">MLKLLYAPTSPYVRKVMVCAHLAGVADQIQWLDSAANPVRRDERIAAHNPLAKVPTLILGDGQSLYDSRVICEYLAHLGGNADLFPAVGPRRWVALAQQALGDGLLDAALLARYERTARPAEYQWPVWRDAQLVKVSACLEQIEQQAGEQVNPLTYPLTDAQGAALAAQAPTIGEVTLGCALGYLDFRFPELDWRASHPRAAQWEAAFRKLPAMQATLPHEA</sequence>
<reference evidence="2" key="1">
    <citation type="submission" date="2022-09" db="EMBL/GenBank/DDBJ databases">
        <title>Intensive care unit water sources are persistently colonized with multi-drug resistant bacteria and are the site of extensive horizontal gene transfer of antibiotic resistance genes.</title>
        <authorList>
            <person name="Diorio-Toth L."/>
        </authorList>
    </citation>
    <scope>NUCLEOTIDE SEQUENCE</scope>
    <source>
        <strain evidence="2">GD03843</strain>
    </source>
</reference>
<evidence type="ECO:0000259" key="1">
    <source>
        <dbReference type="PROSITE" id="PS50404"/>
    </source>
</evidence>
<gene>
    <name evidence="2" type="ORF">N5D93_13925</name>
</gene>
<dbReference type="PANTHER" id="PTHR43968:SF6">
    <property type="entry name" value="GLUTATHIONE S-TRANSFERASE OMEGA"/>
    <property type="match status" value="1"/>
</dbReference>
<proteinExistence type="predicted"/>
<dbReference type="Gene3D" id="3.40.30.10">
    <property type="entry name" value="Glutaredoxin"/>
    <property type="match status" value="1"/>
</dbReference>
<dbReference type="AlphaFoldDB" id="A0AA42S297"/>
<dbReference type="InterPro" id="IPR036282">
    <property type="entry name" value="Glutathione-S-Trfase_C_sf"/>
</dbReference>
<dbReference type="Proteomes" id="UP001161094">
    <property type="component" value="Unassembled WGS sequence"/>
</dbReference>
<dbReference type="CDD" id="cd03049">
    <property type="entry name" value="GST_N_3"/>
    <property type="match status" value="1"/>
</dbReference>
<dbReference type="SUPFAM" id="SSF47616">
    <property type="entry name" value="GST C-terminal domain-like"/>
    <property type="match status" value="1"/>
</dbReference>
<organism evidence="2 3">
    <name type="scientific">Achromobacter spanius</name>
    <dbReference type="NCBI Taxonomy" id="217203"/>
    <lineage>
        <taxon>Bacteria</taxon>
        <taxon>Pseudomonadati</taxon>
        <taxon>Pseudomonadota</taxon>
        <taxon>Betaproteobacteria</taxon>
        <taxon>Burkholderiales</taxon>
        <taxon>Alcaligenaceae</taxon>
        <taxon>Achromobacter</taxon>
    </lineage>
</organism>
<dbReference type="PROSITE" id="PS50404">
    <property type="entry name" value="GST_NTER"/>
    <property type="match status" value="1"/>
</dbReference>
<dbReference type="SUPFAM" id="SSF52833">
    <property type="entry name" value="Thioredoxin-like"/>
    <property type="match status" value="1"/>
</dbReference>